<accession>A0A7G9R843</accession>
<reference evidence="3 4" key="1">
    <citation type="submission" date="2020-08" db="EMBL/GenBank/DDBJ databases">
        <title>Genome sequence of Nocardioides mesophilus KACC 16243T.</title>
        <authorList>
            <person name="Hyun D.-W."/>
            <person name="Bae J.-W."/>
        </authorList>
    </citation>
    <scope>NUCLEOTIDE SEQUENCE [LARGE SCALE GENOMIC DNA]</scope>
    <source>
        <strain evidence="3 4">KACC 16243</strain>
    </source>
</reference>
<evidence type="ECO:0000256" key="1">
    <source>
        <dbReference type="SAM" id="MobiDB-lite"/>
    </source>
</evidence>
<evidence type="ECO:0000313" key="3">
    <source>
        <dbReference type="EMBL" id="QNN51768.1"/>
    </source>
</evidence>
<dbReference type="InterPro" id="IPR002881">
    <property type="entry name" value="DUF58"/>
</dbReference>
<dbReference type="RefSeq" id="WP_187577604.1">
    <property type="nucleotide sequence ID" value="NZ_CP060713.1"/>
</dbReference>
<feature type="domain" description="DUF58" evidence="2">
    <location>
        <begin position="205"/>
        <end position="369"/>
    </location>
</feature>
<dbReference type="Pfam" id="PF01882">
    <property type="entry name" value="DUF58"/>
    <property type="match status" value="1"/>
</dbReference>
<dbReference type="EMBL" id="CP060713">
    <property type="protein sequence ID" value="QNN51768.1"/>
    <property type="molecule type" value="Genomic_DNA"/>
</dbReference>
<feature type="compositionally biased region" description="Pro residues" evidence="1">
    <location>
        <begin position="380"/>
        <end position="389"/>
    </location>
</feature>
<gene>
    <name evidence="3" type="ORF">H9L09_14580</name>
</gene>
<evidence type="ECO:0000259" key="2">
    <source>
        <dbReference type="Pfam" id="PF01882"/>
    </source>
</evidence>
<name>A0A7G9R843_9ACTN</name>
<evidence type="ECO:0000313" key="4">
    <source>
        <dbReference type="Proteomes" id="UP000515947"/>
    </source>
</evidence>
<dbReference type="Proteomes" id="UP000515947">
    <property type="component" value="Chromosome"/>
</dbReference>
<dbReference type="PANTHER" id="PTHR33608:SF14">
    <property type="entry name" value="POSSIBLE CONSERVED SECRETED PROTEIN"/>
    <property type="match status" value="1"/>
</dbReference>
<feature type="region of interest" description="Disordered" evidence="1">
    <location>
        <begin position="371"/>
        <end position="394"/>
    </location>
</feature>
<dbReference type="AlphaFoldDB" id="A0A7G9R843"/>
<protein>
    <submittedName>
        <fullName evidence="3">DUF58 domain-containing protein</fullName>
    </submittedName>
</protein>
<dbReference type="PANTHER" id="PTHR33608">
    <property type="entry name" value="BLL2464 PROTEIN"/>
    <property type="match status" value="1"/>
</dbReference>
<keyword evidence="4" id="KW-1185">Reference proteome</keyword>
<organism evidence="3 4">
    <name type="scientific">Nocardioides mesophilus</name>
    <dbReference type="NCBI Taxonomy" id="433659"/>
    <lineage>
        <taxon>Bacteria</taxon>
        <taxon>Bacillati</taxon>
        <taxon>Actinomycetota</taxon>
        <taxon>Actinomycetes</taxon>
        <taxon>Propionibacteriales</taxon>
        <taxon>Nocardioidaceae</taxon>
        <taxon>Nocardioides</taxon>
    </lineage>
</organism>
<dbReference type="KEGG" id="nmes:H9L09_14580"/>
<sequence>MSLQDLQVSAGWRPTAALSRAAVLSAVLAVAAVLLGRPDLLVLGVPFLVHAAVVVVRRPAGSPAVESRLAHTAVREGEATAVSAHLTGCEDAEHALVAVQADAYQATRPGHGVVGAALAADQPEVTLAVPVASQRWGRRTAGEGLVAATGPWAGRRWGPHPLRPMMLTTLPVPGVFDSRAPSPHPIGLVGTHQARRPGQGGELADIRPFQPGDRLRRIHWRQSLRTGSLHVTGTIAEEDSSVLLLVDALTEVGRSGGTSGAASTLDVAVRAAGALAEHYLHQGDRVGMRVLGENERSTVPVSGGRRHLRRILDTLARVVPGQQQRFDAGRLRLRVPAGAVVIVLSPMLSDEVVTATVTLARSGITVVVVDTLPGGRPGRPDSPPDPAGPPAATAAGTLDIDLLDAPGDRRRRLAWRMRMVERDLLLGRVVRAGVPVVPWRGPGTLDTVLRGLRRRARSPRLVSR</sequence>
<proteinExistence type="predicted"/>